<gene>
    <name evidence="2" type="ORF">K5V21_15025</name>
</gene>
<sequence>MQKKKLIVIILGICAIAVIGGFSFNYYRKETKFSNYISTANKLISDGNYSEATSMINEAKEIKNSTEVKDAKNLLKLTEEQSKIYDEGLNLAKQEKYTEAINVLEKIDSNATQIKDKANKEIASLKNKLISTYVDNATKFIDKSDFTNANKEIDKIASINSNDSNIQKLKDSIDSKKKELVATYKSKATEAIKNDNFNAANKSINKLQSIGANDEAIKSLKSKLTDKEKTQKYYNCRYRGISDTQKQSTMYFAAAPSKPCITRYYNPDLMTEKIFIDFYHANIEPKLYEGYSYVLRSTKDNNYGLLFVCEPNENYEFNMGKIGQDGLLDIYSDSAAYCGIHGDKVVYYSLQTQQPIGPLLLR</sequence>
<name>A0ABS7L113_CLOSR</name>
<keyword evidence="1" id="KW-0812">Transmembrane</keyword>
<proteinExistence type="predicted"/>
<dbReference type="Proteomes" id="UP001299068">
    <property type="component" value="Unassembled WGS sequence"/>
</dbReference>
<keyword evidence="1" id="KW-0472">Membrane</keyword>
<dbReference type="RefSeq" id="WP_221861978.1">
    <property type="nucleotide sequence ID" value="NZ_JAIKTU010000013.1"/>
</dbReference>
<dbReference type="EMBL" id="JAIKTU010000013">
    <property type="protein sequence ID" value="MBY0756760.1"/>
    <property type="molecule type" value="Genomic_DNA"/>
</dbReference>
<keyword evidence="3" id="KW-1185">Reference proteome</keyword>
<evidence type="ECO:0008006" key="4">
    <source>
        <dbReference type="Google" id="ProtNLM"/>
    </source>
</evidence>
<keyword evidence="1" id="KW-1133">Transmembrane helix</keyword>
<organism evidence="2 3">
    <name type="scientific">Clostridium sardiniense</name>
    <name type="common">Clostridium absonum</name>
    <dbReference type="NCBI Taxonomy" id="29369"/>
    <lineage>
        <taxon>Bacteria</taxon>
        <taxon>Bacillati</taxon>
        <taxon>Bacillota</taxon>
        <taxon>Clostridia</taxon>
        <taxon>Eubacteriales</taxon>
        <taxon>Clostridiaceae</taxon>
        <taxon>Clostridium</taxon>
    </lineage>
</organism>
<evidence type="ECO:0000313" key="3">
    <source>
        <dbReference type="Proteomes" id="UP001299068"/>
    </source>
</evidence>
<feature type="transmembrane region" description="Helical" evidence="1">
    <location>
        <begin position="6"/>
        <end position="27"/>
    </location>
</feature>
<evidence type="ECO:0000313" key="2">
    <source>
        <dbReference type="EMBL" id="MBY0756760.1"/>
    </source>
</evidence>
<reference evidence="2 3" key="1">
    <citation type="journal article" date="2021" name="Cell Host Microbe">
        <title>in vivo commensal control of Clostridioides difficile virulence.</title>
        <authorList>
            <person name="Girinathan B.P."/>
            <person name="Dibenedetto N."/>
            <person name="Worley J.N."/>
            <person name="Peltier J."/>
            <person name="Arrieta-Ortiz M.L."/>
            <person name="Rupa Christinal Immanuel S."/>
            <person name="Lavin R."/>
            <person name="Delaney M.L."/>
            <person name="Cummins C."/>
            <person name="Hoffmann M."/>
            <person name="Luo Y."/>
            <person name="Gonzalez-Escalona N."/>
            <person name="Allard M."/>
            <person name="Onderdonk A.B."/>
            <person name="Gerber G.K."/>
            <person name="Sonenshein A.L."/>
            <person name="Baliga N."/>
            <person name="Dupuy B."/>
            <person name="Bry L."/>
        </authorList>
    </citation>
    <scope>NUCLEOTIDE SEQUENCE [LARGE SCALE GENOMIC DNA]</scope>
    <source>
        <strain evidence="2 3">DSM 599</strain>
    </source>
</reference>
<accession>A0ABS7L113</accession>
<comment type="caution">
    <text evidence="2">The sequence shown here is derived from an EMBL/GenBank/DDBJ whole genome shotgun (WGS) entry which is preliminary data.</text>
</comment>
<protein>
    <recommendedName>
        <fullName evidence="4">Lipoprotein</fullName>
    </recommendedName>
</protein>
<evidence type="ECO:0000256" key="1">
    <source>
        <dbReference type="SAM" id="Phobius"/>
    </source>
</evidence>